<dbReference type="Proteomes" id="UP001325680">
    <property type="component" value="Chromosome"/>
</dbReference>
<keyword evidence="1" id="KW-1133">Transmembrane helix</keyword>
<gene>
    <name evidence="2" type="ORF">U0035_08210</name>
</gene>
<dbReference type="RefSeq" id="WP_114789510.1">
    <property type="nucleotide sequence ID" value="NZ_CP139960.1"/>
</dbReference>
<evidence type="ECO:0000313" key="3">
    <source>
        <dbReference type="Proteomes" id="UP001325680"/>
    </source>
</evidence>
<feature type="transmembrane region" description="Helical" evidence="1">
    <location>
        <begin position="57"/>
        <end position="75"/>
    </location>
</feature>
<evidence type="ECO:0000256" key="1">
    <source>
        <dbReference type="SAM" id="Phobius"/>
    </source>
</evidence>
<sequence length="81" mass="9628">MSLKTNEEYEQRRTRQVSRIRGVLDYTMGILIIGIGLFLVFRSAINIKLNKIYPPDVWDKVYGILVILYGSWRLYRGYKKK</sequence>
<keyword evidence="1" id="KW-0472">Membrane</keyword>
<reference evidence="2 3" key="1">
    <citation type="submission" date="2023-12" db="EMBL/GenBank/DDBJ databases">
        <title>Genome sequencing and assembly of bacterial species from a model synthetic community.</title>
        <authorList>
            <person name="Hogle S.L."/>
        </authorList>
    </citation>
    <scope>NUCLEOTIDE SEQUENCE [LARGE SCALE GENOMIC DNA]</scope>
    <source>
        <strain evidence="2 3">HAMBI_3031</strain>
    </source>
</reference>
<proteinExistence type="predicted"/>
<protein>
    <submittedName>
        <fullName evidence="2">Uncharacterized protein</fullName>
    </submittedName>
</protein>
<accession>A0ABZ0WAE9</accession>
<feature type="transmembrane region" description="Helical" evidence="1">
    <location>
        <begin position="23"/>
        <end position="45"/>
    </location>
</feature>
<name>A0ABZ0WAE9_9BACT</name>
<organism evidence="2 3">
    <name type="scientific">Niabella yanshanensis</name>
    <dbReference type="NCBI Taxonomy" id="577386"/>
    <lineage>
        <taxon>Bacteria</taxon>
        <taxon>Pseudomonadati</taxon>
        <taxon>Bacteroidota</taxon>
        <taxon>Chitinophagia</taxon>
        <taxon>Chitinophagales</taxon>
        <taxon>Chitinophagaceae</taxon>
        <taxon>Niabella</taxon>
    </lineage>
</organism>
<dbReference type="EMBL" id="CP139960">
    <property type="protein sequence ID" value="WQD40126.1"/>
    <property type="molecule type" value="Genomic_DNA"/>
</dbReference>
<evidence type="ECO:0000313" key="2">
    <source>
        <dbReference type="EMBL" id="WQD40126.1"/>
    </source>
</evidence>
<keyword evidence="1" id="KW-0812">Transmembrane</keyword>
<keyword evidence="3" id="KW-1185">Reference proteome</keyword>